<reference evidence="3 4" key="1">
    <citation type="submission" date="2016-09" db="EMBL/GenBank/DDBJ databases">
        <title>Rhizobium sp. nov., a novel species isolated from the rice rhizosphere.</title>
        <authorList>
            <person name="Zhao J."/>
            <person name="Zhang X."/>
        </authorList>
    </citation>
    <scope>NUCLEOTIDE SEQUENCE [LARGE SCALE GENOMIC DNA]</scope>
    <source>
        <strain evidence="3 4">MH17</strain>
    </source>
</reference>
<accession>A0A1Q9AIZ6</accession>
<evidence type="ECO:0000313" key="4">
    <source>
        <dbReference type="Proteomes" id="UP000186143"/>
    </source>
</evidence>
<feature type="region of interest" description="Disordered" evidence="1">
    <location>
        <begin position="1"/>
        <end position="75"/>
    </location>
</feature>
<dbReference type="OrthoDB" id="8400035at2"/>
<dbReference type="AlphaFoldDB" id="A0A1Q9AIZ6"/>
<gene>
    <name evidence="3" type="ORF">BJF92_17435</name>
</gene>
<dbReference type="RefSeq" id="WP_075635207.1">
    <property type="nucleotide sequence ID" value="NZ_MKIO01000030.1"/>
</dbReference>
<proteinExistence type="predicted"/>
<dbReference type="EMBL" id="MKIO01000030">
    <property type="protein sequence ID" value="OLP55170.1"/>
    <property type="molecule type" value="Genomic_DNA"/>
</dbReference>
<sequence length="164" mass="17805">MAERSAKTTTREEDYRDYEHRDIDQGWPYADEISGSPTDPANGAYGEGAESFDEQGNPGFQTADDTRIDSANGPDLVADDVEGDLDDDAIEAQLVERLEDRGLDLSALEIRVSDGEALLTGAVETREDRMMIERLALAQPGINSVRNDLTTLAVDAALPSDLDS</sequence>
<feature type="domain" description="BON" evidence="2">
    <location>
        <begin position="86"/>
        <end position="153"/>
    </location>
</feature>
<dbReference type="Gene3D" id="3.30.1340.30">
    <property type="match status" value="1"/>
</dbReference>
<evidence type="ECO:0000313" key="3">
    <source>
        <dbReference type="EMBL" id="OLP55170.1"/>
    </source>
</evidence>
<dbReference type="Proteomes" id="UP000186143">
    <property type="component" value="Unassembled WGS sequence"/>
</dbReference>
<dbReference type="PROSITE" id="PS50914">
    <property type="entry name" value="BON"/>
    <property type="match status" value="1"/>
</dbReference>
<organism evidence="3 4">
    <name type="scientific">Xaviernesmea rhizosphaerae</name>
    <dbReference type="NCBI Taxonomy" id="1672749"/>
    <lineage>
        <taxon>Bacteria</taxon>
        <taxon>Pseudomonadati</taxon>
        <taxon>Pseudomonadota</taxon>
        <taxon>Alphaproteobacteria</taxon>
        <taxon>Hyphomicrobiales</taxon>
        <taxon>Rhizobiaceae</taxon>
        <taxon>Rhizobium/Agrobacterium group</taxon>
        <taxon>Xaviernesmea</taxon>
    </lineage>
</organism>
<feature type="compositionally biased region" description="Basic and acidic residues" evidence="1">
    <location>
        <begin position="1"/>
        <end position="24"/>
    </location>
</feature>
<protein>
    <recommendedName>
        <fullName evidence="2">BON domain-containing protein</fullName>
    </recommendedName>
</protein>
<dbReference type="InterPro" id="IPR007055">
    <property type="entry name" value="BON_dom"/>
</dbReference>
<dbReference type="Pfam" id="PF04972">
    <property type="entry name" value="BON"/>
    <property type="match status" value="1"/>
</dbReference>
<name>A0A1Q9AIZ6_9HYPH</name>
<comment type="caution">
    <text evidence="3">The sequence shown here is derived from an EMBL/GenBank/DDBJ whole genome shotgun (WGS) entry which is preliminary data.</text>
</comment>
<evidence type="ECO:0000259" key="2">
    <source>
        <dbReference type="PROSITE" id="PS50914"/>
    </source>
</evidence>
<evidence type="ECO:0000256" key="1">
    <source>
        <dbReference type="SAM" id="MobiDB-lite"/>
    </source>
</evidence>
<dbReference type="STRING" id="1672749.BJF92_17435"/>